<dbReference type="GO" id="GO:0005524">
    <property type="term" value="F:ATP binding"/>
    <property type="evidence" value="ECO:0007669"/>
    <property type="project" value="InterPro"/>
</dbReference>
<dbReference type="Gene3D" id="3.40.50.300">
    <property type="entry name" value="P-loop containing nucleotide triphosphate hydrolases"/>
    <property type="match status" value="1"/>
</dbReference>
<sequence>MPAAGELRCVDAAIESVLGDIDSAFILKEEQRNAIKAFVDRKDVFAVLPTGFGKSLIYQLAPMVAKKMRHGNVAFQPALETDVDGGEARHRPLHSVTRCACSVERKQAINFHFRKENIFVPNTPRKRLLPFYTTRPHPVPNN</sequence>
<accession>A0A9N7TKK6</accession>
<dbReference type="InterPro" id="IPR027417">
    <property type="entry name" value="P-loop_NTPase"/>
</dbReference>
<dbReference type="Pfam" id="PF00270">
    <property type="entry name" value="DEAD"/>
    <property type="match status" value="1"/>
</dbReference>
<feature type="domain" description="DEAD/DEAH-box helicase" evidence="1">
    <location>
        <begin position="30"/>
        <end position="63"/>
    </location>
</feature>
<dbReference type="AlphaFoldDB" id="A0A9N7TKK6"/>
<evidence type="ECO:0000313" key="3">
    <source>
        <dbReference type="Proteomes" id="UP001153269"/>
    </source>
</evidence>
<protein>
    <recommendedName>
        <fullName evidence="1">DEAD/DEAH-box helicase domain-containing protein</fullName>
    </recommendedName>
</protein>
<proteinExistence type="predicted"/>
<gene>
    <name evidence="2" type="ORF">PLEPLA_LOCUS2456</name>
</gene>
<evidence type="ECO:0000259" key="1">
    <source>
        <dbReference type="Pfam" id="PF00270"/>
    </source>
</evidence>
<reference evidence="2" key="1">
    <citation type="submission" date="2020-03" db="EMBL/GenBank/DDBJ databases">
        <authorList>
            <person name="Weist P."/>
        </authorList>
    </citation>
    <scope>NUCLEOTIDE SEQUENCE</scope>
</reference>
<dbReference type="EMBL" id="CADEAL010000122">
    <property type="protein sequence ID" value="CAB1414745.1"/>
    <property type="molecule type" value="Genomic_DNA"/>
</dbReference>
<dbReference type="GO" id="GO:0003676">
    <property type="term" value="F:nucleic acid binding"/>
    <property type="evidence" value="ECO:0007669"/>
    <property type="project" value="InterPro"/>
</dbReference>
<keyword evidence="3" id="KW-1185">Reference proteome</keyword>
<dbReference type="SUPFAM" id="SSF52540">
    <property type="entry name" value="P-loop containing nucleoside triphosphate hydrolases"/>
    <property type="match status" value="1"/>
</dbReference>
<dbReference type="InterPro" id="IPR011545">
    <property type="entry name" value="DEAD/DEAH_box_helicase_dom"/>
</dbReference>
<organism evidence="2 3">
    <name type="scientific">Pleuronectes platessa</name>
    <name type="common">European plaice</name>
    <dbReference type="NCBI Taxonomy" id="8262"/>
    <lineage>
        <taxon>Eukaryota</taxon>
        <taxon>Metazoa</taxon>
        <taxon>Chordata</taxon>
        <taxon>Craniata</taxon>
        <taxon>Vertebrata</taxon>
        <taxon>Euteleostomi</taxon>
        <taxon>Actinopterygii</taxon>
        <taxon>Neopterygii</taxon>
        <taxon>Teleostei</taxon>
        <taxon>Neoteleostei</taxon>
        <taxon>Acanthomorphata</taxon>
        <taxon>Carangaria</taxon>
        <taxon>Pleuronectiformes</taxon>
        <taxon>Pleuronectoidei</taxon>
        <taxon>Pleuronectidae</taxon>
        <taxon>Pleuronectes</taxon>
    </lineage>
</organism>
<comment type="caution">
    <text evidence="2">The sequence shown here is derived from an EMBL/GenBank/DDBJ whole genome shotgun (WGS) entry which is preliminary data.</text>
</comment>
<evidence type="ECO:0000313" key="2">
    <source>
        <dbReference type="EMBL" id="CAB1414745.1"/>
    </source>
</evidence>
<dbReference type="Proteomes" id="UP001153269">
    <property type="component" value="Unassembled WGS sequence"/>
</dbReference>
<name>A0A9N7TKK6_PLEPL</name>